<dbReference type="SUPFAM" id="SSF51569">
    <property type="entry name" value="Aldolase"/>
    <property type="match status" value="1"/>
</dbReference>
<feature type="chain" id="PRO_5003287259" description="N-acetylneuraminate lyase" evidence="11">
    <location>
        <begin position="20"/>
        <end position="336"/>
    </location>
</feature>
<dbReference type="Gene3D" id="3.20.20.70">
    <property type="entry name" value="Aldolase class I"/>
    <property type="match status" value="1"/>
</dbReference>
<evidence type="ECO:0000313" key="12">
    <source>
        <dbReference type="EMBL" id="EGD82430.1"/>
    </source>
</evidence>
<comment type="pathway">
    <text evidence="2">Amino-sugar metabolism; N-acetylneuraminate degradation.</text>
</comment>
<keyword evidence="5" id="KW-0963">Cytoplasm</keyword>
<dbReference type="SMART" id="SM01130">
    <property type="entry name" value="DHDPS"/>
    <property type="match status" value="1"/>
</dbReference>
<dbReference type="InterPro" id="IPR002220">
    <property type="entry name" value="DapA-like"/>
</dbReference>
<dbReference type="eggNOG" id="ENOG502QQA3">
    <property type="taxonomic scope" value="Eukaryota"/>
</dbReference>
<dbReference type="GeneID" id="16076250"/>
<evidence type="ECO:0000256" key="6">
    <source>
        <dbReference type="ARBA" id="ARBA00023239"/>
    </source>
</evidence>
<keyword evidence="7" id="KW-0119">Carbohydrate metabolism</keyword>
<proteinExistence type="inferred from homology"/>
<dbReference type="InParanoid" id="F2U464"/>
<keyword evidence="13" id="KW-1185">Reference proteome</keyword>
<evidence type="ECO:0000256" key="2">
    <source>
        <dbReference type="ARBA" id="ARBA00004878"/>
    </source>
</evidence>
<dbReference type="Proteomes" id="UP000007799">
    <property type="component" value="Unassembled WGS sequence"/>
</dbReference>
<dbReference type="PANTHER" id="PTHR12128">
    <property type="entry name" value="DIHYDRODIPICOLINATE SYNTHASE"/>
    <property type="match status" value="1"/>
</dbReference>
<accession>F2U464</accession>
<comment type="catalytic activity">
    <reaction evidence="8">
        <text>aceneuramate = aldehydo-N-acetyl-D-mannosamine + pyruvate</text>
        <dbReference type="Rhea" id="RHEA:23296"/>
        <dbReference type="ChEBI" id="CHEBI:15361"/>
        <dbReference type="ChEBI" id="CHEBI:17122"/>
        <dbReference type="ChEBI" id="CHEBI:173083"/>
        <dbReference type="EC" id="4.1.3.3"/>
    </reaction>
</comment>
<dbReference type="OrthoDB" id="191315at2759"/>
<evidence type="ECO:0000256" key="7">
    <source>
        <dbReference type="ARBA" id="ARBA00023277"/>
    </source>
</evidence>
<dbReference type="Pfam" id="PF00701">
    <property type="entry name" value="DHDPS"/>
    <property type="match status" value="1"/>
</dbReference>
<gene>
    <name evidence="12" type="ORF">PTSG_03075</name>
</gene>
<keyword evidence="11" id="KW-0732">Signal</keyword>
<sequence>MALFVFVCVFVVVASVTHASGSHAQWREEQLAKVPDMALLHAPFTPFHNDTNRSLNLDVLDKMAATAAQFGVTVVWTCGGMGEFYTLTVDERKQINQAWVQHGHANNLYVIAHVGTTVLQDAIDMAAHAKSIGADAVASVPPYYEQPGSIDELIAFLKPIAAAAHPLPLYYYHIPGSTHYSINALDLLDAASTQLPELLGIKFVSSDTLDWYNIVQKYNSSHVLMFAPEPKLQSFALGLGRGTVLAEDFFAPTYIRMQRHYALNNHGAAQQEQAWKYKAMSVFGENGGGLAEREVYKHINGVDLGPRRRPTGTFDPNNFKPLIQGLDSIGFFNQTW</sequence>
<dbReference type="GO" id="GO:0005737">
    <property type="term" value="C:cytoplasm"/>
    <property type="evidence" value="ECO:0007669"/>
    <property type="project" value="UniProtKB-SubCell"/>
</dbReference>
<dbReference type="InterPro" id="IPR013785">
    <property type="entry name" value="Aldolase_TIM"/>
</dbReference>
<protein>
    <recommendedName>
        <fullName evidence="4">N-acetylneuraminate lyase</fullName>
        <ecNumber evidence="4">4.1.3.3</ecNumber>
    </recommendedName>
</protein>
<dbReference type="PANTHER" id="PTHR12128:SF21">
    <property type="entry name" value="N-ACETYLNEURAMINATE LYASE"/>
    <property type="match status" value="1"/>
</dbReference>
<evidence type="ECO:0000256" key="1">
    <source>
        <dbReference type="ARBA" id="ARBA00004496"/>
    </source>
</evidence>
<comment type="similarity">
    <text evidence="3">Belongs to the DapA family. NanA subfamily.</text>
</comment>
<evidence type="ECO:0000256" key="5">
    <source>
        <dbReference type="ARBA" id="ARBA00022490"/>
    </source>
</evidence>
<dbReference type="PIRSF" id="PIRSF001365">
    <property type="entry name" value="DHDPS"/>
    <property type="match status" value="1"/>
</dbReference>
<evidence type="ECO:0000256" key="3">
    <source>
        <dbReference type="ARBA" id="ARBA00006324"/>
    </source>
</evidence>
<evidence type="ECO:0000313" key="13">
    <source>
        <dbReference type="Proteomes" id="UP000007799"/>
    </source>
</evidence>
<dbReference type="PRINTS" id="PR00146">
    <property type="entry name" value="DHPICSNTHASE"/>
</dbReference>
<dbReference type="FunCoup" id="F2U464">
    <property type="interactions" value="219"/>
</dbReference>
<dbReference type="GO" id="GO:0008747">
    <property type="term" value="F:N-acetylneuraminate lyase activity"/>
    <property type="evidence" value="ECO:0007669"/>
    <property type="project" value="UniProtKB-EC"/>
</dbReference>
<feature type="active site" description="Proton donor/acceptor" evidence="10">
    <location>
        <position position="172"/>
    </location>
</feature>
<evidence type="ECO:0000256" key="11">
    <source>
        <dbReference type="SAM" id="SignalP"/>
    </source>
</evidence>
<dbReference type="STRING" id="946362.F2U464"/>
<evidence type="ECO:0000256" key="8">
    <source>
        <dbReference type="ARBA" id="ARBA00044906"/>
    </source>
</evidence>
<keyword evidence="6 9" id="KW-0456">Lyase</keyword>
<comment type="subcellular location">
    <subcellularLocation>
        <location evidence="1">Cytoplasm</location>
    </subcellularLocation>
</comment>
<dbReference type="AlphaFoldDB" id="F2U464"/>
<dbReference type="EMBL" id="GL832961">
    <property type="protein sequence ID" value="EGD82430.1"/>
    <property type="molecule type" value="Genomic_DNA"/>
</dbReference>
<dbReference type="EC" id="4.1.3.3" evidence="4"/>
<name>F2U464_SALR5</name>
<organism evidence="13">
    <name type="scientific">Salpingoeca rosetta (strain ATCC 50818 / BSB-021)</name>
    <dbReference type="NCBI Taxonomy" id="946362"/>
    <lineage>
        <taxon>Eukaryota</taxon>
        <taxon>Choanoflagellata</taxon>
        <taxon>Craspedida</taxon>
        <taxon>Salpingoecidae</taxon>
        <taxon>Salpingoeca</taxon>
    </lineage>
</organism>
<evidence type="ECO:0000256" key="4">
    <source>
        <dbReference type="ARBA" id="ARBA00012911"/>
    </source>
</evidence>
<dbReference type="RefSeq" id="XP_004995666.1">
    <property type="nucleotide sequence ID" value="XM_004995609.1"/>
</dbReference>
<feature type="active site" description="Schiff-base intermediate with substrate" evidence="10">
    <location>
        <position position="202"/>
    </location>
</feature>
<reference evidence="12" key="1">
    <citation type="submission" date="2009-08" db="EMBL/GenBank/DDBJ databases">
        <title>Annotation of Salpingoeca rosetta.</title>
        <authorList>
            <consortium name="The Broad Institute Genome Sequencing Platform"/>
            <person name="Russ C."/>
            <person name="Cuomo C."/>
            <person name="Burger G."/>
            <person name="Gray M.W."/>
            <person name="Holland P.W.H."/>
            <person name="King N."/>
            <person name="Lang F.B.F."/>
            <person name="Roger A.J."/>
            <person name="Ruiz-Trillo I."/>
            <person name="Young S.K."/>
            <person name="Zeng Q."/>
            <person name="Gargeya S."/>
            <person name="Alvarado L."/>
            <person name="Berlin A."/>
            <person name="Chapman S.B."/>
            <person name="Chen Z."/>
            <person name="Freedman E."/>
            <person name="Gellesch M."/>
            <person name="Goldberg J."/>
            <person name="Griggs A."/>
            <person name="Gujja S."/>
            <person name="Heilman E."/>
            <person name="Heiman D."/>
            <person name="Howarth C."/>
            <person name="Mehta T."/>
            <person name="Neiman D."/>
            <person name="Pearson M."/>
            <person name="Roberts A."/>
            <person name="Saif S."/>
            <person name="Shea T."/>
            <person name="Shenoy N."/>
            <person name="Sisk P."/>
            <person name="Stolte C."/>
            <person name="Sykes S."/>
            <person name="White J."/>
            <person name="Yandava C."/>
            <person name="Haas B."/>
            <person name="Nusbaum C."/>
            <person name="Birren B."/>
        </authorList>
    </citation>
    <scope>NUCLEOTIDE SEQUENCE [LARGE SCALE GENOMIC DNA]</scope>
    <source>
        <strain evidence="12">ATCC 50818</strain>
    </source>
</reference>
<evidence type="ECO:0000256" key="10">
    <source>
        <dbReference type="PIRSR" id="PIRSR001365-1"/>
    </source>
</evidence>
<evidence type="ECO:0000256" key="9">
    <source>
        <dbReference type="PIRNR" id="PIRNR001365"/>
    </source>
</evidence>
<dbReference type="OMA" id="DWYNIVQ"/>
<feature type="signal peptide" evidence="11">
    <location>
        <begin position="1"/>
        <end position="19"/>
    </location>
</feature>
<dbReference type="KEGG" id="sre:PTSG_03075"/>